<reference evidence="4" key="1">
    <citation type="submission" date="2016-10" db="EMBL/GenBank/DDBJ databases">
        <authorList>
            <person name="Varghese N."/>
            <person name="Submissions S."/>
        </authorList>
    </citation>
    <scope>NUCLEOTIDE SEQUENCE [LARGE SCALE GENOMIC DNA]</scope>
    <source>
        <strain evidence="4">LP51</strain>
    </source>
</reference>
<dbReference type="InterPro" id="IPR029052">
    <property type="entry name" value="Metallo-depent_PP-like"/>
</dbReference>
<evidence type="ECO:0000259" key="2">
    <source>
        <dbReference type="Pfam" id="PF16371"/>
    </source>
</evidence>
<dbReference type="Proteomes" id="UP000198724">
    <property type="component" value="Unassembled WGS sequence"/>
</dbReference>
<name>A0A1I2Z159_9BACT</name>
<keyword evidence="4" id="KW-1185">Reference proteome</keyword>
<organism evidence="3 4">
    <name type="scientific">Pontibacter chinhatensis</name>
    <dbReference type="NCBI Taxonomy" id="1436961"/>
    <lineage>
        <taxon>Bacteria</taxon>
        <taxon>Pseudomonadati</taxon>
        <taxon>Bacteroidota</taxon>
        <taxon>Cytophagia</taxon>
        <taxon>Cytophagales</taxon>
        <taxon>Hymenobacteraceae</taxon>
        <taxon>Pontibacter</taxon>
    </lineage>
</organism>
<dbReference type="PANTHER" id="PTHR43143">
    <property type="entry name" value="METALLOPHOSPHOESTERASE, CALCINEURIN SUPERFAMILY"/>
    <property type="match status" value="1"/>
</dbReference>
<feature type="domain" description="Calcineurin-like phosphoesterase C-terminal" evidence="1">
    <location>
        <begin position="318"/>
        <end position="463"/>
    </location>
</feature>
<gene>
    <name evidence="3" type="ORF">SAMN05421739_1114</name>
</gene>
<dbReference type="InterPro" id="IPR032288">
    <property type="entry name" value="Metallophos_C"/>
</dbReference>
<dbReference type="InterPro" id="IPR051918">
    <property type="entry name" value="STPP_CPPED1"/>
</dbReference>
<proteinExistence type="predicted"/>
<sequence>MKRRDFINHVLLVSGGLLVSTRSVLGLSIPAKTSIKGTVKASGKGVANVVVSDGFSVVKTDRKGRYEIPYHEQASLVFVSVPAGHAIPHENGIARFYHTIAGKQRYDFELTPLQQDDSNHKFIVWADPQVKNEEDVRQMLTQSAPDVQQLVQSFGPEALVHGITVGDIVWDEHHLFASYDKAVAATGVPFFQALGNHDMDYNKGGDDASDDTFQKLYGPTHYSFNRGKVHYVVLDDVRYLGKDRNYDGHLSEQQLAWLKKDLAFVPKDHLVVIGLHIPVHNGVANNQELYDILEDRKVHIMSGHTHYNLNVIKGNVYEHVHGTLCGAWWTGPVCGDGTPRGYGVYEVKGTELSWYYKSTGHPKEHQLSVYIDDSQDEKRLIANVWNWDPEWKVEWWTDGTYAGTLKNAPGFDPLAYSLYLGKELPKKRGFAEPKETEHIFATAVSPEIKSIKVVATDRFGNKYESTASVA</sequence>
<evidence type="ECO:0000313" key="3">
    <source>
        <dbReference type="EMBL" id="SFH31186.1"/>
    </source>
</evidence>
<dbReference type="InterPro" id="IPR032285">
    <property type="entry name" value="Metallophos_N"/>
</dbReference>
<protein>
    <submittedName>
        <fullName evidence="3">3',5'-cyclic AMP phosphodiesterase CpdA</fullName>
    </submittedName>
</protein>
<dbReference type="Gene3D" id="3.60.21.10">
    <property type="match status" value="1"/>
</dbReference>
<feature type="domain" description="Calcineurin-like phosphoesterase N-terminal" evidence="2">
    <location>
        <begin position="37"/>
        <end position="110"/>
    </location>
</feature>
<dbReference type="Pfam" id="PF16371">
    <property type="entry name" value="MetallophosN"/>
    <property type="match status" value="1"/>
</dbReference>
<evidence type="ECO:0000313" key="4">
    <source>
        <dbReference type="Proteomes" id="UP000198724"/>
    </source>
</evidence>
<dbReference type="Pfam" id="PF16370">
    <property type="entry name" value="MetallophosC"/>
    <property type="match status" value="1"/>
</dbReference>
<dbReference type="STRING" id="1436961.SAMN05421739_1114"/>
<dbReference type="OrthoDB" id="1776264at2"/>
<dbReference type="SUPFAM" id="SSF56300">
    <property type="entry name" value="Metallo-dependent phosphatases"/>
    <property type="match status" value="1"/>
</dbReference>
<dbReference type="EMBL" id="FOOT01000011">
    <property type="protein sequence ID" value="SFH31186.1"/>
    <property type="molecule type" value="Genomic_DNA"/>
</dbReference>
<evidence type="ECO:0000259" key="1">
    <source>
        <dbReference type="Pfam" id="PF16370"/>
    </source>
</evidence>
<accession>A0A1I2Z159</accession>
<dbReference type="PANTHER" id="PTHR43143:SF1">
    <property type="entry name" value="SERINE_THREONINE-PROTEIN PHOSPHATASE CPPED1"/>
    <property type="match status" value="1"/>
</dbReference>
<dbReference type="AlphaFoldDB" id="A0A1I2Z159"/>